<feature type="region of interest" description="Disordered" evidence="1">
    <location>
        <begin position="17"/>
        <end position="59"/>
    </location>
</feature>
<feature type="compositionally biased region" description="Basic and acidic residues" evidence="1">
    <location>
        <begin position="18"/>
        <end position="30"/>
    </location>
</feature>
<evidence type="ECO:0000313" key="2">
    <source>
        <dbReference type="EMBL" id="KAK3878271.1"/>
    </source>
</evidence>
<dbReference type="Proteomes" id="UP001286313">
    <property type="component" value="Unassembled WGS sequence"/>
</dbReference>
<organism evidence="2 3">
    <name type="scientific">Petrolisthes cinctipes</name>
    <name type="common">Flat porcelain crab</name>
    <dbReference type="NCBI Taxonomy" id="88211"/>
    <lineage>
        <taxon>Eukaryota</taxon>
        <taxon>Metazoa</taxon>
        <taxon>Ecdysozoa</taxon>
        <taxon>Arthropoda</taxon>
        <taxon>Crustacea</taxon>
        <taxon>Multicrustacea</taxon>
        <taxon>Malacostraca</taxon>
        <taxon>Eumalacostraca</taxon>
        <taxon>Eucarida</taxon>
        <taxon>Decapoda</taxon>
        <taxon>Pleocyemata</taxon>
        <taxon>Anomura</taxon>
        <taxon>Galatheoidea</taxon>
        <taxon>Porcellanidae</taxon>
        <taxon>Petrolisthes</taxon>
    </lineage>
</organism>
<dbReference type="AlphaFoldDB" id="A0AAE1KL48"/>
<evidence type="ECO:0000313" key="3">
    <source>
        <dbReference type="Proteomes" id="UP001286313"/>
    </source>
</evidence>
<comment type="caution">
    <text evidence="2">The sequence shown here is derived from an EMBL/GenBank/DDBJ whole genome shotgun (WGS) entry which is preliminary data.</text>
</comment>
<sequence>MRTKKVVTLMSIKSTGDVGKRLGDQRKQDHTTPIPQHSTQHYDNTWRKPLPPTPPTSSSFAAAFFVEPSRPPTTCYEVH</sequence>
<accession>A0AAE1KL48</accession>
<gene>
    <name evidence="2" type="ORF">Pcinc_017091</name>
</gene>
<feature type="compositionally biased region" description="Polar residues" evidence="1">
    <location>
        <begin position="31"/>
        <end position="43"/>
    </location>
</feature>
<protein>
    <submittedName>
        <fullName evidence="2">Uncharacterized protein</fullName>
    </submittedName>
</protein>
<dbReference type="EMBL" id="JAWQEG010001567">
    <property type="protein sequence ID" value="KAK3878271.1"/>
    <property type="molecule type" value="Genomic_DNA"/>
</dbReference>
<evidence type="ECO:0000256" key="1">
    <source>
        <dbReference type="SAM" id="MobiDB-lite"/>
    </source>
</evidence>
<proteinExistence type="predicted"/>
<keyword evidence="3" id="KW-1185">Reference proteome</keyword>
<name>A0AAE1KL48_PETCI</name>
<reference evidence="2" key="1">
    <citation type="submission" date="2023-10" db="EMBL/GenBank/DDBJ databases">
        <title>Genome assemblies of two species of porcelain crab, Petrolisthes cinctipes and Petrolisthes manimaculis (Anomura: Porcellanidae).</title>
        <authorList>
            <person name="Angst P."/>
        </authorList>
    </citation>
    <scope>NUCLEOTIDE SEQUENCE</scope>
    <source>
        <strain evidence="2">PB745_01</strain>
        <tissue evidence="2">Gill</tissue>
    </source>
</reference>